<sequence>MPPKVKITKEMVLNAAFEITRADGIEAINAKNVAAYLKCSTQPVMYNFATIEELKLAVFDQAFEYMKRKVVFPKGKKSEYPMREVGLDYIAFARSEPNIFRLLFESSYAERCPVDDLGIDLDFQPVIEAFAKFLNISIEEARAEWLIRYFMVHGLACRIVNQKVDYSDEQLLEFMVRFDAGRQ</sequence>
<dbReference type="EMBL" id="JBBMEX010000003">
    <property type="protein sequence ID" value="MEQ2557136.1"/>
    <property type="molecule type" value="Genomic_DNA"/>
</dbReference>
<dbReference type="InterPro" id="IPR009057">
    <property type="entry name" value="Homeodomain-like_sf"/>
</dbReference>
<dbReference type="SUPFAM" id="SSF48498">
    <property type="entry name" value="Tetracyclin repressor-like, C-terminal domain"/>
    <property type="match status" value="1"/>
</dbReference>
<comment type="caution">
    <text evidence="1">The sequence shown here is derived from an EMBL/GenBank/DDBJ whole genome shotgun (WGS) entry which is preliminary data.</text>
</comment>
<accession>A0ABV1HBP3</accession>
<organism evidence="1 2">
    <name type="scientific">Maccoyibacter intestinihominis</name>
    <dbReference type="NCBI Taxonomy" id="3133499"/>
    <lineage>
        <taxon>Bacteria</taxon>
        <taxon>Bacillati</taxon>
        <taxon>Bacillota</taxon>
        <taxon>Clostridia</taxon>
        <taxon>Lachnospirales</taxon>
        <taxon>Lachnospiraceae</taxon>
        <taxon>Maccoyibacter</taxon>
    </lineage>
</organism>
<reference evidence="1 2" key="1">
    <citation type="submission" date="2024-03" db="EMBL/GenBank/DDBJ databases">
        <title>Human intestinal bacterial collection.</title>
        <authorList>
            <person name="Pauvert C."/>
            <person name="Hitch T.C.A."/>
            <person name="Clavel T."/>
        </authorList>
    </citation>
    <scope>NUCLEOTIDE SEQUENCE [LARGE SCALE GENOMIC DNA]</scope>
    <source>
        <strain evidence="1 2">CLA-AA-H185</strain>
    </source>
</reference>
<proteinExistence type="predicted"/>
<name>A0ABV1HBP3_9FIRM</name>
<dbReference type="SUPFAM" id="SSF46689">
    <property type="entry name" value="Homeodomain-like"/>
    <property type="match status" value="1"/>
</dbReference>
<dbReference type="Gene3D" id="1.10.357.10">
    <property type="entry name" value="Tetracycline Repressor, domain 2"/>
    <property type="match status" value="1"/>
</dbReference>
<dbReference type="Proteomes" id="UP001454489">
    <property type="component" value="Unassembled WGS sequence"/>
</dbReference>
<dbReference type="InterPro" id="IPR036271">
    <property type="entry name" value="Tet_transcr_reg_TetR-rel_C_sf"/>
</dbReference>
<evidence type="ECO:0000313" key="2">
    <source>
        <dbReference type="Proteomes" id="UP001454489"/>
    </source>
</evidence>
<protein>
    <submittedName>
        <fullName evidence="1">TetR/AcrR family transcriptional regulator</fullName>
    </submittedName>
</protein>
<keyword evidence="2" id="KW-1185">Reference proteome</keyword>
<dbReference type="RefSeq" id="WP_353530208.1">
    <property type="nucleotide sequence ID" value="NZ_JBBMEX010000003.1"/>
</dbReference>
<evidence type="ECO:0000313" key="1">
    <source>
        <dbReference type="EMBL" id="MEQ2557136.1"/>
    </source>
</evidence>
<gene>
    <name evidence="1" type="ORF">WMO43_04485</name>
</gene>